<evidence type="ECO:0000256" key="2">
    <source>
        <dbReference type="ARBA" id="ARBA00022679"/>
    </source>
</evidence>
<protein>
    <submittedName>
        <fullName evidence="5">1-acyl-sn-glycerol-3-phosphate acyltransferases</fullName>
    </submittedName>
</protein>
<evidence type="ECO:0000313" key="6">
    <source>
        <dbReference type="Proteomes" id="UP000198706"/>
    </source>
</evidence>
<dbReference type="SMART" id="SM00563">
    <property type="entry name" value="PlsC"/>
    <property type="match status" value="1"/>
</dbReference>
<feature type="domain" description="Phospholipid/glycerol acyltransferase" evidence="4">
    <location>
        <begin position="39"/>
        <end position="151"/>
    </location>
</feature>
<dbReference type="Pfam" id="PF01553">
    <property type="entry name" value="Acyltransferase"/>
    <property type="match status" value="1"/>
</dbReference>
<accession>A0A1G9GNI5</accession>
<dbReference type="RefSeq" id="WP_084335909.1">
    <property type="nucleotide sequence ID" value="NZ_FNFD01000013.1"/>
</dbReference>
<dbReference type="GO" id="GO:0006654">
    <property type="term" value="P:phosphatidic acid biosynthetic process"/>
    <property type="evidence" value="ECO:0007669"/>
    <property type="project" value="TreeGrafter"/>
</dbReference>
<keyword evidence="6" id="KW-1185">Reference proteome</keyword>
<evidence type="ECO:0000256" key="3">
    <source>
        <dbReference type="ARBA" id="ARBA00023315"/>
    </source>
</evidence>
<evidence type="ECO:0000259" key="4">
    <source>
        <dbReference type="SMART" id="SM00563"/>
    </source>
</evidence>
<dbReference type="OrthoDB" id="9796839at2"/>
<dbReference type="GO" id="GO:0003841">
    <property type="term" value="F:1-acylglycerol-3-phosphate O-acyltransferase activity"/>
    <property type="evidence" value="ECO:0007669"/>
    <property type="project" value="TreeGrafter"/>
</dbReference>
<sequence length="193" mass="22378">MSGNYLPRNRFAEAVGRAMFRLMGGWRIEGELPALDKFVVIGAHHTSNWDFVLFIAAKFVLRLNARWFGKHSIFRWPFGGLMRRWGGIPIQRHLRLNVVEQAVKSFEQQREFMLVLSPEGTRRRVERWKMGFYHIARGAGVPIVPGALDYRNRRLVIGAPFWPTGDEQADLRALLAFFQPYEPKKPENAFHGD</sequence>
<gene>
    <name evidence="5" type="ORF">SAMN05216186_11389</name>
</gene>
<reference evidence="5 6" key="1">
    <citation type="submission" date="2016-10" db="EMBL/GenBank/DDBJ databases">
        <authorList>
            <person name="de Groot N.N."/>
        </authorList>
    </citation>
    <scope>NUCLEOTIDE SEQUENCE [LARGE SCALE GENOMIC DNA]</scope>
    <source>
        <strain evidence="5 6">JCM 21544</strain>
    </source>
</reference>
<dbReference type="EMBL" id="FNFD01000013">
    <property type="protein sequence ID" value="SDL02251.1"/>
    <property type="molecule type" value="Genomic_DNA"/>
</dbReference>
<keyword evidence="3 5" id="KW-0012">Acyltransferase</keyword>
<evidence type="ECO:0000313" key="5">
    <source>
        <dbReference type="EMBL" id="SDL02251.1"/>
    </source>
</evidence>
<name>A0A1G9GNI5_9PSED</name>
<keyword evidence="2 5" id="KW-0808">Transferase</keyword>
<dbReference type="STRING" id="137658.SAMN05216186_11389"/>
<dbReference type="PANTHER" id="PTHR10434">
    <property type="entry name" value="1-ACYL-SN-GLYCEROL-3-PHOSPHATE ACYLTRANSFERASE"/>
    <property type="match status" value="1"/>
</dbReference>
<dbReference type="PANTHER" id="PTHR10434:SF9">
    <property type="entry name" value="PHOSPHOLIPID_GLYCEROL ACYLTRANSFERASE DOMAIN-CONTAINING PROTEIN"/>
    <property type="match status" value="1"/>
</dbReference>
<comment type="pathway">
    <text evidence="1">Lipid metabolism.</text>
</comment>
<proteinExistence type="predicted"/>
<organism evidence="5 6">
    <name type="scientific">Pseudomonas indica</name>
    <dbReference type="NCBI Taxonomy" id="137658"/>
    <lineage>
        <taxon>Bacteria</taxon>
        <taxon>Pseudomonadati</taxon>
        <taxon>Pseudomonadota</taxon>
        <taxon>Gammaproteobacteria</taxon>
        <taxon>Pseudomonadales</taxon>
        <taxon>Pseudomonadaceae</taxon>
        <taxon>Pseudomonas</taxon>
    </lineage>
</organism>
<evidence type="ECO:0000256" key="1">
    <source>
        <dbReference type="ARBA" id="ARBA00005189"/>
    </source>
</evidence>
<dbReference type="SUPFAM" id="SSF69593">
    <property type="entry name" value="Glycerol-3-phosphate (1)-acyltransferase"/>
    <property type="match status" value="1"/>
</dbReference>
<dbReference type="CDD" id="cd07988">
    <property type="entry name" value="LPLAT_ABO13168-like"/>
    <property type="match status" value="1"/>
</dbReference>
<dbReference type="AlphaFoldDB" id="A0A1G9GNI5"/>
<dbReference type="InterPro" id="IPR002123">
    <property type="entry name" value="Plipid/glycerol_acylTrfase"/>
</dbReference>
<dbReference type="Proteomes" id="UP000198706">
    <property type="component" value="Unassembled WGS sequence"/>
</dbReference>